<feature type="transmembrane region" description="Helical" evidence="7">
    <location>
        <begin position="353"/>
        <end position="374"/>
    </location>
</feature>
<dbReference type="InterPro" id="IPR039309">
    <property type="entry name" value="BT1"/>
</dbReference>
<gene>
    <name evidence="8" type="ORF">ACHHYP_03859</name>
</gene>
<evidence type="ECO:0000256" key="1">
    <source>
        <dbReference type="ARBA" id="ARBA00004141"/>
    </source>
</evidence>
<name>A0A1V9Z317_ACHHY</name>
<evidence type="ECO:0000313" key="9">
    <source>
        <dbReference type="Proteomes" id="UP000243579"/>
    </source>
</evidence>
<feature type="transmembrane region" description="Helical" evidence="7">
    <location>
        <begin position="269"/>
        <end position="290"/>
    </location>
</feature>
<organism evidence="8 9">
    <name type="scientific">Achlya hypogyna</name>
    <name type="common">Oomycete</name>
    <name type="synonym">Protoachlya hypogyna</name>
    <dbReference type="NCBI Taxonomy" id="1202772"/>
    <lineage>
        <taxon>Eukaryota</taxon>
        <taxon>Sar</taxon>
        <taxon>Stramenopiles</taxon>
        <taxon>Oomycota</taxon>
        <taxon>Saprolegniomycetes</taxon>
        <taxon>Saprolegniales</taxon>
        <taxon>Achlyaceae</taxon>
        <taxon>Achlya</taxon>
    </lineage>
</organism>
<feature type="transmembrane region" description="Helical" evidence="7">
    <location>
        <begin position="490"/>
        <end position="509"/>
    </location>
</feature>
<feature type="transmembrane region" description="Helical" evidence="7">
    <location>
        <begin position="192"/>
        <end position="215"/>
    </location>
</feature>
<dbReference type="STRING" id="1202772.A0A1V9Z317"/>
<evidence type="ECO:0000256" key="3">
    <source>
        <dbReference type="ARBA" id="ARBA00022448"/>
    </source>
</evidence>
<sequence length="575" mass="63199">MATSKELGHHDLEERASYIQSASRGDKGAYSEAKTPKDVDDLEGGALVAGGALSLVSREAIALFSQYFAIGILYGMLPAMQYPVFNNYLRMEGYQTSAYSVLVVLGWSFKVFFGMLSDCFPVFGYRRKPYMLIGWAVATACLCVMTFTPFGDPYCDARKITCPSVTPPVANLTRDGTLQFYNFDAPNGGTKFIVLSVLVGFGYVMADCAADAMVVQYAQREPMAIRGRTQTAIYTVRYIGTMLAQLSVAFLLNGKVYGGSFDYAVTPNVMYAICLAPCVLIVLSTVFVLVEHKSERTPFGVWVQNFWGLLQTRVMWQVTAFKFINAVFAAFSATPSSPISKTWAGVEPLNDSLSGVLGSLITAGIMVVVGKWGLAWNWRWLIAVSTIAIIGIDAFVVFFTVWDVYRNQWFFNGVALSENVPSSMRFIVATYSAVEIADVGNEGATYGLLTTVSNLASPFASVFYKYIDSFFNVSQADIARDDMHVRWEVTYCYLIAYAFKLAALVWLFLLPPQKQAIQDMKRTGGRSKLAGAILVAVFFIALAFSVTTNFMSIYPSTKCYRIAGGKGTVNGSCPK</sequence>
<evidence type="ECO:0000256" key="5">
    <source>
        <dbReference type="ARBA" id="ARBA00022989"/>
    </source>
</evidence>
<keyword evidence="6 7" id="KW-0472">Membrane</keyword>
<feature type="transmembrane region" description="Helical" evidence="7">
    <location>
        <begin position="97"/>
        <end position="117"/>
    </location>
</feature>
<dbReference type="EMBL" id="JNBR01000469">
    <property type="protein sequence ID" value="OQR92287.1"/>
    <property type="molecule type" value="Genomic_DNA"/>
</dbReference>
<comment type="subcellular location">
    <subcellularLocation>
        <location evidence="1">Membrane</location>
        <topology evidence="1">Multi-pass membrane protein</topology>
    </subcellularLocation>
</comment>
<proteinExistence type="inferred from homology"/>
<keyword evidence="5 7" id="KW-1133">Transmembrane helix</keyword>
<dbReference type="PANTHER" id="PTHR31585:SF5">
    <property type="entry name" value="RNA-BINDING S4 DOMAIN-CONTAINING PROTEIN"/>
    <property type="match status" value="1"/>
</dbReference>
<feature type="transmembrane region" description="Helical" evidence="7">
    <location>
        <begin position="381"/>
        <end position="402"/>
    </location>
</feature>
<dbReference type="Pfam" id="PF03092">
    <property type="entry name" value="BT1"/>
    <property type="match status" value="1"/>
</dbReference>
<dbReference type="SUPFAM" id="SSF103473">
    <property type="entry name" value="MFS general substrate transporter"/>
    <property type="match status" value="1"/>
</dbReference>
<evidence type="ECO:0000256" key="7">
    <source>
        <dbReference type="SAM" id="Phobius"/>
    </source>
</evidence>
<feature type="transmembrane region" description="Helical" evidence="7">
    <location>
        <begin position="129"/>
        <end position="150"/>
    </location>
</feature>
<evidence type="ECO:0000256" key="2">
    <source>
        <dbReference type="ARBA" id="ARBA00007015"/>
    </source>
</evidence>
<evidence type="ECO:0000256" key="4">
    <source>
        <dbReference type="ARBA" id="ARBA00022692"/>
    </source>
</evidence>
<feature type="transmembrane region" description="Helical" evidence="7">
    <location>
        <begin position="314"/>
        <end position="333"/>
    </location>
</feature>
<accession>A0A1V9Z317</accession>
<dbReference type="OrthoDB" id="430647at2759"/>
<feature type="transmembrane region" description="Helical" evidence="7">
    <location>
        <begin position="60"/>
        <end position="77"/>
    </location>
</feature>
<evidence type="ECO:0000313" key="8">
    <source>
        <dbReference type="EMBL" id="OQR92287.1"/>
    </source>
</evidence>
<feature type="transmembrane region" description="Helical" evidence="7">
    <location>
        <begin position="236"/>
        <end position="257"/>
    </location>
</feature>
<dbReference type="AlphaFoldDB" id="A0A1V9Z317"/>
<keyword evidence="4 7" id="KW-0812">Transmembrane</keyword>
<comment type="caution">
    <text evidence="8">The sequence shown here is derived from an EMBL/GenBank/DDBJ whole genome shotgun (WGS) entry which is preliminary data.</text>
</comment>
<evidence type="ECO:0000256" key="6">
    <source>
        <dbReference type="ARBA" id="ARBA00023136"/>
    </source>
</evidence>
<keyword evidence="3" id="KW-0813">Transport</keyword>
<dbReference type="Proteomes" id="UP000243579">
    <property type="component" value="Unassembled WGS sequence"/>
</dbReference>
<dbReference type="InterPro" id="IPR036259">
    <property type="entry name" value="MFS_trans_sf"/>
</dbReference>
<dbReference type="PANTHER" id="PTHR31585">
    <property type="entry name" value="FOLATE-BIOPTERIN TRANSPORTER 1, CHLOROPLASTIC"/>
    <property type="match status" value="1"/>
</dbReference>
<comment type="similarity">
    <text evidence="2">Belongs to the major facilitator superfamily. Folate-biopterin transporter (TC 2.A.71) family.</text>
</comment>
<feature type="transmembrane region" description="Helical" evidence="7">
    <location>
        <begin position="529"/>
        <end position="551"/>
    </location>
</feature>
<dbReference type="GO" id="GO:0016020">
    <property type="term" value="C:membrane"/>
    <property type="evidence" value="ECO:0007669"/>
    <property type="project" value="UniProtKB-SubCell"/>
</dbReference>
<reference evidence="8 9" key="1">
    <citation type="journal article" date="2014" name="Genome Biol. Evol.">
        <title>The secreted proteins of Achlya hypogyna and Thraustotheca clavata identify the ancestral oomycete secretome and reveal gene acquisitions by horizontal gene transfer.</title>
        <authorList>
            <person name="Misner I."/>
            <person name="Blouin N."/>
            <person name="Leonard G."/>
            <person name="Richards T.A."/>
            <person name="Lane C.E."/>
        </authorList>
    </citation>
    <scope>NUCLEOTIDE SEQUENCE [LARGE SCALE GENOMIC DNA]</scope>
    <source>
        <strain evidence="8 9">ATCC 48635</strain>
    </source>
</reference>
<keyword evidence="9" id="KW-1185">Reference proteome</keyword>
<protein>
    <submittedName>
        <fullName evidence="8">Folate-Biopterin Transporter (FBT) Family</fullName>
    </submittedName>
</protein>